<dbReference type="Proteomes" id="UP000017836">
    <property type="component" value="Unassembled WGS sequence"/>
</dbReference>
<dbReference type="PANTHER" id="PTHR17039:SF0">
    <property type="entry name" value="U3 SMALL NUCLEOLAR RIBONUCLEOPROTEIN PROTEIN MPP10"/>
    <property type="match status" value="1"/>
</dbReference>
<reference evidence="9" key="1">
    <citation type="journal article" date="2013" name="Science">
        <title>The Amborella genome and the evolution of flowering plants.</title>
        <authorList>
            <consortium name="Amborella Genome Project"/>
        </authorList>
    </citation>
    <scope>NUCLEOTIDE SEQUENCE [LARGE SCALE GENOMIC DNA]</scope>
</reference>
<evidence type="ECO:0000313" key="9">
    <source>
        <dbReference type="Proteomes" id="UP000017836"/>
    </source>
</evidence>
<dbReference type="eggNOG" id="KOG2600">
    <property type="taxonomic scope" value="Eukaryota"/>
</dbReference>
<evidence type="ECO:0000256" key="5">
    <source>
        <dbReference type="ARBA" id="ARBA00023274"/>
    </source>
</evidence>
<feature type="region of interest" description="Disordered" evidence="7">
    <location>
        <begin position="157"/>
        <end position="252"/>
    </location>
</feature>
<dbReference type="HOGENOM" id="CLU_011271_5_1_1"/>
<evidence type="ECO:0000256" key="1">
    <source>
        <dbReference type="ARBA" id="ARBA00004604"/>
    </source>
</evidence>
<comment type="similarity">
    <text evidence="6">Belongs to the MPP10 family.</text>
</comment>
<feature type="compositionally biased region" description="Acidic residues" evidence="7">
    <location>
        <begin position="171"/>
        <end position="194"/>
    </location>
</feature>
<feature type="compositionally biased region" description="Basic and acidic residues" evidence="7">
    <location>
        <begin position="232"/>
        <end position="252"/>
    </location>
</feature>
<keyword evidence="3" id="KW-0698">rRNA processing</keyword>
<protein>
    <submittedName>
        <fullName evidence="8">Uncharacterized protein</fullName>
    </submittedName>
</protein>
<organism evidence="8 9">
    <name type="scientific">Amborella trichopoda</name>
    <dbReference type="NCBI Taxonomy" id="13333"/>
    <lineage>
        <taxon>Eukaryota</taxon>
        <taxon>Viridiplantae</taxon>
        <taxon>Streptophyta</taxon>
        <taxon>Embryophyta</taxon>
        <taxon>Tracheophyta</taxon>
        <taxon>Spermatophyta</taxon>
        <taxon>Magnoliopsida</taxon>
        <taxon>Amborellales</taxon>
        <taxon>Amborellaceae</taxon>
        <taxon>Amborella</taxon>
    </lineage>
</organism>
<dbReference type="STRING" id="13333.W1P357"/>
<feature type="compositionally biased region" description="Basic and acidic residues" evidence="7">
    <location>
        <begin position="157"/>
        <end position="170"/>
    </location>
</feature>
<dbReference type="AlphaFoldDB" id="W1P357"/>
<keyword evidence="5" id="KW-0687">Ribonucleoprotein</keyword>
<dbReference type="PANTHER" id="PTHR17039">
    <property type="entry name" value="U3 SMALL NUCLEOLAR RIBONUCLEOPROTEIN PROTEIN MPP10"/>
    <property type="match status" value="1"/>
</dbReference>
<gene>
    <name evidence="8" type="ORF">AMTR_s00096p00039880</name>
</gene>
<keyword evidence="2" id="KW-0690">Ribosome biogenesis</keyword>
<keyword evidence="9" id="KW-1185">Reference proteome</keyword>
<feature type="region of interest" description="Disordered" evidence="7">
    <location>
        <begin position="96"/>
        <end position="140"/>
    </location>
</feature>
<dbReference type="GO" id="GO:0005732">
    <property type="term" value="C:sno(s)RNA-containing ribonucleoprotein complex"/>
    <property type="evidence" value="ECO:0007669"/>
    <property type="project" value="InterPro"/>
</dbReference>
<dbReference type="GO" id="GO:0032040">
    <property type="term" value="C:small-subunit processome"/>
    <property type="evidence" value="ECO:0000318"/>
    <property type="project" value="GO_Central"/>
</dbReference>
<evidence type="ECO:0000256" key="2">
    <source>
        <dbReference type="ARBA" id="ARBA00022517"/>
    </source>
</evidence>
<dbReference type="Gramene" id="ERN02348">
    <property type="protein sequence ID" value="ERN02348"/>
    <property type="gene ID" value="AMTR_s00096p00039880"/>
</dbReference>
<dbReference type="OMA" id="HFAEDFG"/>
<comment type="subcellular location">
    <subcellularLocation>
        <location evidence="1">Nucleus</location>
        <location evidence="1">Nucleolus</location>
    </subcellularLocation>
</comment>
<evidence type="ECO:0000256" key="3">
    <source>
        <dbReference type="ARBA" id="ARBA00022552"/>
    </source>
</evidence>
<evidence type="ECO:0000313" key="8">
    <source>
        <dbReference type="EMBL" id="ERN02348.1"/>
    </source>
</evidence>
<evidence type="ECO:0000256" key="7">
    <source>
        <dbReference type="SAM" id="MobiDB-lite"/>
    </source>
</evidence>
<dbReference type="InterPro" id="IPR012173">
    <property type="entry name" value="Mpp10"/>
</dbReference>
<feature type="region of interest" description="Disordered" evidence="7">
    <location>
        <begin position="479"/>
        <end position="505"/>
    </location>
</feature>
<evidence type="ECO:0000256" key="4">
    <source>
        <dbReference type="ARBA" id="ARBA00023242"/>
    </source>
</evidence>
<dbReference type="GO" id="GO:0034457">
    <property type="term" value="C:Mpp10 complex"/>
    <property type="evidence" value="ECO:0000318"/>
    <property type="project" value="GO_Central"/>
</dbReference>
<evidence type="ECO:0000256" key="6">
    <source>
        <dbReference type="ARBA" id="ARBA00029455"/>
    </source>
</evidence>
<sequence length="505" mass="57452">MANLKEQEISHGLLAVNSVKTVEAPQWLDPKPELSASTRAASQYLFSQLLPHSRNCPFSELIVDGFDAEQIWMQIDIQTKPILNYIKRELKSIEKNPETIQSNDEEFAPKDGDAGEEEEPGEDEEKFGKTSRAELEGGVEDGFLRIDDLEMFLEEEERREAGGVEEKHEEDSEEDDLDEDEIDDDDEIDGDDEVDDHKKNPRYEDFFGPKKSKGSAKRAGSFDGNRNIQTERLQRDANGHINDQERATMSTHEKQLEKIHSRIEQLERANLEAKSWTMQGEVTAARRPKNSALEVDLDFEHNMQPAPVITEEVTASLEDIIRKRIIEGQFDDVQHKPSLPSKAPIEHKQLDENKSQKGLAEIYEEDYMQKAGLASAAPSFRDELQREASLLFKKLSIRLDALSHFHFTPKPVIEEMSIQTNVPALAMEEVAPIAVSDAAMLAPEEVFAGKGDIKEEGELTKADRKRRRAKKKRIFKAAMAKRLRRSTQENQSRDRKKECGMNTIL</sequence>
<dbReference type="EMBL" id="KI394634">
    <property type="protein sequence ID" value="ERN02348.1"/>
    <property type="molecule type" value="Genomic_DNA"/>
</dbReference>
<feature type="compositionally biased region" description="Basic and acidic residues" evidence="7">
    <location>
        <begin position="195"/>
        <end position="208"/>
    </location>
</feature>
<feature type="compositionally biased region" description="Basic and acidic residues" evidence="7">
    <location>
        <begin position="126"/>
        <end position="135"/>
    </location>
</feature>
<dbReference type="PIRSF" id="PIRSF017300">
    <property type="entry name" value="snoRNP_Mpp10"/>
    <property type="match status" value="1"/>
</dbReference>
<name>W1P357_AMBTC</name>
<dbReference type="Pfam" id="PF04006">
    <property type="entry name" value="Mpp10"/>
    <property type="match status" value="2"/>
</dbReference>
<accession>W1P357</accession>
<proteinExistence type="inferred from homology"/>
<dbReference type="GO" id="GO:0006364">
    <property type="term" value="P:rRNA processing"/>
    <property type="evidence" value="ECO:0007669"/>
    <property type="project" value="UniProtKB-KW"/>
</dbReference>
<keyword evidence="4" id="KW-0539">Nucleus</keyword>
<feature type="compositionally biased region" description="Acidic residues" evidence="7">
    <location>
        <begin position="114"/>
        <end position="125"/>
    </location>
</feature>